<dbReference type="KEGG" id="mtr:11423818"/>
<dbReference type="Proteomes" id="UP000265566">
    <property type="component" value="Chromosome 5"/>
</dbReference>
<reference evidence="3" key="3">
    <citation type="submission" date="2015-04" db="UniProtKB">
        <authorList>
            <consortium name="EnsemblPlants"/>
        </authorList>
    </citation>
    <scope>IDENTIFICATION</scope>
    <source>
        <strain evidence="3">cv. Jemalong A17</strain>
    </source>
</reference>
<reference evidence="2" key="4">
    <citation type="journal article" date="2018" name="Nat. Plants">
        <title>Whole-genome landscape of Medicago truncatula symbiotic genes.</title>
        <authorList>
            <person name="Pecrix Y."/>
            <person name="Gamas P."/>
            <person name="Carrere S."/>
        </authorList>
    </citation>
    <scope>NUCLEOTIDE SEQUENCE</scope>
    <source>
        <tissue evidence="2">Leaves</tissue>
    </source>
</reference>
<dbReference type="AlphaFoldDB" id="G7JYR5"/>
<gene>
    <name evidence="3" type="primary">11423818</name>
    <name evidence="1" type="ordered locus">MTR_5g023000</name>
    <name evidence="2" type="ORF">MtrunA17_Chr5g0406091</name>
</gene>
<accession>G7JYR5</accession>
<name>G7JYR5_MEDTR</name>
<dbReference type="Gramene" id="rna29402">
    <property type="protein sequence ID" value="RHN54382.1"/>
    <property type="gene ID" value="gene29402"/>
</dbReference>
<evidence type="ECO:0000313" key="3">
    <source>
        <dbReference type="EnsemblPlants" id="AES95212"/>
    </source>
</evidence>
<keyword evidence="4" id="KW-1185">Reference proteome</keyword>
<proteinExistence type="predicted"/>
<sequence>MDFANDTVEIWVMKEYKVHSSWKKTLVLSIDGISTKLFSPICSTKSGDIIGTEDGWRLVKYNDKGQLIEWHYYSSSTHGTEVALYTESLLSLPGDNEQA</sequence>
<reference evidence="1 4" key="2">
    <citation type="journal article" date="2014" name="BMC Genomics">
        <title>An improved genome release (version Mt4.0) for the model legume Medicago truncatula.</title>
        <authorList>
            <person name="Tang H."/>
            <person name="Krishnakumar V."/>
            <person name="Bidwell S."/>
            <person name="Rosen B."/>
            <person name="Chan A."/>
            <person name="Zhou S."/>
            <person name="Gentzbittel L."/>
            <person name="Childs K.L."/>
            <person name="Yandell M."/>
            <person name="Gundlach H."/>
            <person name="Mayer K.F."/>
            <person name="Schwartz D.C."/>
            <person name="Town C.D."/>
        </authorList>
    </citation>
    <scope>GENOME REANNOTATION</scope>
    <source>
        <strain evidence="3 4">cv. Jemalong A17</strain>
    </source>
</reference>
<dbReference type="Proteomes" id="UP000002051">
    <property type="component" value="Chromosome 5"/>
</dbReference>
<dbReference type="OrthoDB" id="1428748at2759"/>
<dbReference type="HOGENOM" id="CLU_2323963_0_0_1"/>
<dbReference type="EnsemblPlants" id="AES95212">
    <property type="protein sequence ID" value="AES95212"/>
    <property type="gene ID" value="MTR_5g023000"/>
</dbReference>
<dbReference type="EMBL" id="CM001221">
    <property type="protein sequence ID" value="AES95212.2"/>
    <property type="molecule type" value="Genomic_DNA"/>
</dbReference>
<accession>A0A0C3XDX7</accession>
<dbReference type="EMBL" id="PSQE01000005">
    <property type="protein sequence ID" value="RHN54382.1"/>
    <property type="molecule type" value="Genomic_DNA"/>
</dbReference>
<evidence type="ECO:0000313" key="1">
    <source>
        <dbReference type="EMBL" id="AES95212.2"/>
    </source>
</evidence>
<evidence type="ECO:0000313" key="2">
    <source>
        <dbReference type="EMBL" id="RHN54382.1"/>
    </source>
</evidence>
<organism evidence="1 4">
    <name type="scientific">Medicago truncatula</name>
    <name type="common">Barrel medic</name>
    <name type="synonym">Medicago tribuloides</name>
    <dbReference type="NCBI Taxonomy" id="3880"/>
    <lineage>
        <taxon>Eukaryota</taxon>
        <taxon>Viridiplantae</taxon>
        <taxon>Streptophyta</taxon>
        <taxon>Embryophyta</taxon>
        <taxon>Tracheophyta</taxon>
        <taxon>Spermatophyta</taxon>
        <taxon>Magnoliopsida</taxon>
        <taxon>eudicotyledons</taxon>
        <taxon>Gunneridae</taxon>
        <taxon>Pentapetalae</taxon>
        <taxon>rosids</taxon>
        <taxon>fabids</taxon>
        <taxon>Fabales</taxon>
        <taxon>Fabaceae</taxon>
        <taxon>Papilionoideae</taxon>
        <taxon>50 kb inversion clade</taxon>
        <taxon>NPAAA clade</taxon>
        <taxon>Hologalegina</taxon>
        <taxon>IRL clade</taxon>
        <taxon>Trifolieae</taxon>
        <taxon>Medicago</taxon>
    </lineage>
</organism>
<protein>
    <submittedName>
        <fullName evidence="1">Galactose oxidase</fullName>
    </submittedName>
</protein>
<evidence type="ECO:0000313" key="4">
    <source>
        <dbReference type="Proteomes" id="UP000002051"/>
    </source>
</evidence>
<reference evidence="1 4" key="1">
    <citation type="journal article" date="2011" name="Nature">
        <title>The Medicago genome provides insight into the evolution of rhizobial symbioses.</title>
        <authorList>
            <person name="Young N.D."/>
            <person name="Debelle F."/>
            <person name="Oldroyd G.E."/>
            <person name="Geurts R."/>
            <person name="Cannon S.B."/>
            <person name="Udvardi M.K."/>
            <person name="Benedito V.A."/>
            <person name="Mayer K.F."/>
            <person name="Gouzy J."/>
            <person name="Schoof H."/>
            <person name="Van de Peer Y."/>
            <person name="Proost S."/>
            <person name="Cook D.R."/>
            <person name="Meyers B.C."/>
            <person name="Spannagl M."/>
            <person name="Cheung F."/>
            <person name="De Mita S."/>
            <person name="Krishnakumar V."/>
            <person name="Gundlach H."/>
            <person name="Zhou S."/>
            <person name="Mudge J."/>
            <person name="Bharti A.K."/>
            <person name="Murray J.D."/>
            <person name="Naoumkina M.A."/>
            <person name="Rosen B."/>
            <person name="Silverstein K.A."/>
            <person name="Tang H."/>
            <person name="Rombauts S."/>
            <person name="Zhao P.X."/>
            <person name="Zhou P."/>
            <person name="Barbe V."/>
            <person name="Bardou P."/>
            <person name="Bechner M."/>
            <person name="Bellec A."/>
            <person name="Berger A."/>
            <person name="Berges H."/>
            <person name="Bidwell S."/>
            <person name="Bisseling T."/>
            <person name="Choisne N."/>
            <person name="Couloux A."/>
            <person name="Denny R."/>
            <person name="Deshpande S."/>
            <person name="Dai X."/>
            <person name="Doyle J.J."/>
            <person name="Dudez A.M."/>
            <person name="Farmer A.D."/>
            <person name="Fouteau S."/>
            <person name="Franken C."/>
            <person name="Gibelin C."/>
            <person name="Gish J."/>
            <person name="Goldstein S."/>
            <person name="Gonzalez A.J."/>
            <person name="Green P.J."/>
            <person name="Hallab A."/>
            <person name="Hartog M."/>
            <person name="Hua A."/>
            <person name="Humphray S.J."/>
            <person name="Jeong D.H."/>
            <person name="Jing Y."/>
            <person name="Jocker A."/>
            <person name="Kenton S.M."/>
            <person name="Kim D.J."/>
            <person name="Klee K."/>
            <person name="Lai H."/>
            <person name="Lang C."/>
            <person name="Lin S."/>
            <person name="Macmil S.L."/>
            <person name="Magdelenat G."/>
            <person name="Matthews L."/>
            <person name="McCorrison J."/>
            <person name="Monaghan E.L."/>
            <person name="Mun J.H."/>
            <person name="Najar F.Z."/>
            <person name="Nicholson C."/>
            <person name="Noirot C."/>
            <person name="O'Bleness M."/>
            <person name="Paule C.R."/>
            <person name="Poulain J."/>
            <person name="Prion F."/>
            <person name="Qin B."/>
            <person name="Qu C."/>
            <person name="Retzel E.F."/>
            <person name="Riddle C."/>
            <person name="Sallet E."/>
            <person name="Samain S."/>
            <person name="Samson N."/>
            <person name="Sanders I."/>
            <person name="Saurat O."/>
            <person name="Scarpelli C."/>
            <person name="Schiex T."/>
            <person name="Segurens B."/>
            <person name="Severin A.J."/>
            <person name="Sherrier D.J."/>
            <person name="Shi R."/>
            <person name="Sims S."/>
            <person name="Singer S.R."/>
            <person name="Sinharoy S."/>
            <person name="Sterck L."/>
            <person name="Viollet A."/>
            <person name="Wang B.B."/>
            <person name="Wang K."/>
            <person name="Wang M."/>
            <person name="Wang X."/>
            <person name="Warfsmann J."/>
            <person name="Weissenbach J."/>
            <person name="White D.D."/>
            <person name="White J.D."/>
            <person name="Wiley G.B."/>
            <person name="Wincker P."/>
            <person name="Xing Y."/>
            <person name="Yang L."/>
            <person name="Yao Z."/>
            <person name="Ying F."/>
            <person name="Zhai J."/>
            <person name="Zhou L."/>
            <person name="Zuber A."/>
            <person name="Denarie J."/>
            <person name="Dixon R.A."/>
            <person name="May G.D."/>
            <person name="Schwartz D.C."/>
            <person name="Rogers J."/>
            <person name="Quetier F."/>
            <person name="Town C.D."/>
            <person name="Roe B.A."/>
        </authorList>
    </citation>
    <scope>NUCLEOTIDE SEQUENCE [LARGE SCALE GENOMIC DNA]</scope>
    <source>
        <strain evidence="1">A17</strain>
        <strain evidence="3 4">cv. Jemalong A17</strain>
    </source>
</reference>
<dbReference type="PaxDb" id="3880-AES95212"/>